<evidence type="ECO:0000313" key="1">
    <source>
        <dbReference type="EMBL" id="BAS01114.1"/>
    </source>
</evidence>
<gene>
    <name evidence="1" type="ORF">BV133_3520</name>
</gene>
<dbReference type="OrthoDB" id="7845429at2"/>
<dbReference type="EMBL" id="AP014854">
    <property type="protein sequence ID" value="BAS01114.1"/>
    <property type="molecule type" value="Genomic_DNA"/>
</dbReference>
<organism evidence="1">
    <name type="scientific">Blastochloris viridis</name>
    <name type="common">Rhodopseudomonas viridis</name>
    <dbReference type="NCBI Taxonomy" id="1079"/>
    <lineage>
        <taxon>Bacteria</taxon>
        <taxon>Pseudomonadati</taxon>
        <taxon>Pseudomonadota</taxon>
        <taxon>Alphaproteobacteria</taxon>
        <taxon>Hyphomicrobiales</taxon>
        <taxon>Blastochloridaceae</taxon>
        <taxon>Blastochloris</taxon>
    </lineage>
</organism>
<protein>
    <submittedName>
        <fullName evidence="1">Uncharacterized protein</fullName>
    </submittedName>
</protein>
<sequence length="165" mass="18235">MGQMRLNDVVAEIVGNVIAGRTINKRQAAVERWDDIDADGQYLAGIDGLVGRIDDRARALRVKAEKTAGSAQAELPFQLPAAVAMDLEGTTLVATRKLSRAQFERAIEIRRQQIAHDSAALREWRIALHQADRFWADHPDWSFGQCLDAIHGVAGRLRATPEVLS</sequence>
<dbReference type="AlphaFoldDB" id="A0A182D771"/>
<proteinExistence type="predicted"/>
<accession>A0A182D771</accession>
<name>A0A182D771_BLAVI</name>
<dbReference type="RefSeq" id="WP_145912057.1">
    <property type="nucleotide sequence ID" value="NZ_AP014854.2"/>
</dbReference>
<reference evidence="1" key="1">
    <citation type="journal article" date="2015" name="Genome Announc.">
        <title>Complete Genome Sequence of the Bacteriochlorophyll b-Producing Photosynthetic Bacterium Blastochloris viridis.</title>
        <authorList>
            <person name="Tsukatani Y."/>
            <person name="Hirose Y."/>
            <person name="Harada J."/>
            <person name="Misawa N."/>
            <person name="Mori K."/>
            <person name="Inoue K."/>
            <person name="Tamiaki H."/>
        </authorList>
    </citation>
    <scope>NUCLEOTIDE SEQUENCE [LARGE SCALE GENOMIC DNA]</scope>
    <source>
        <strain evidence="1">DSM 133</strain>
    </source>
</reference>